<sequence length="62" mass="7006">MLRPNEIWKIGREKSSLLGLEYTSFNNQNPPKFCGDGGPAVVDLWLQAMEKIFGAIHCPEEE</sequence>
<keyword evidence="2" id="KW-1185">Reference proteome</keyword>
<protein>
    <submittedName>
        <fullName evidence="1">Uncharacterized protein</fullName>
    </submittedName>
</protein>
<dbReference type="Proteomes" id="UP000265520">
    <property type="component" value="Unassembled WGS sequence"/>
</dbReference>
<evidence type="ECO:0000313" key="1">
    <source>
        <dbReference type="EMBL" id="MCI81700.1"/>
    </source>
</evidence>
<comment type="caution">
    <text evidence="1">The sequence shown here is derived from an EMBL/GenBank/DDBJ whole genome shotgun (WGS) entry which is preliminary data.</text>
</comment>
<proteinExistence type="predicted"/>
<evidence type="ECO:0000313" key="2">
    <source>
        <dbReference type="Proteomes" id="UP000265520"/>
    </source>
</evidence>
<organism evidence="1 2">
    <name type="scientific">Trifolium medium</name>
    <dbReference type="NCBI Taxonomy" id="97028"/>
    <lineage>
        <taxon>Eukaryota</taxon>
        <taxon>Viridiplantae</taxon>
        <taxon>Streptophyta</taxon>
        <taxon>Embryophyta</taxon>
        <taxon>Tracheophyta</taxon>
        <taxon>Spermatophyta</taxon>
        <taxon>Magnoliopsida</taxon>
        <taxon>eudicotyledons</taxon>
        <taxon>Gunneridae</taxon>
        <taxon>Pentapetalae</taxon>
        <taxon>rosids</taxon>
        <taxon>fabids</taxon>
        <taxon>Fabales</taxon>
        <taxon>Fabaceae</taxon>
        <taxon>Papilionoideae</taxon>
        <taxon>50 kb inversion clade</taxon>
        <taxon>NPAAA clade</taxon>
        <taxon>Hologalegina</taxon>
        <taxon>IRL clade</taxon>
        <taxon>Trifolieae</taxon>
        <taxon>Trifolium</taxon>
    </lineage>
</organism>
<accession>A0A392V5H3</accession>
<dbReference type="EMBL" id="LXQA011025541">
    <property type="protein sequence ID" value="MCI81700.1"/>
    <property type="molecule type" value="Genomic_DNA"/>
</dbReference>
<reference evidence="1 2" key="1">
    <citation type="journal article" date="2018" name="Front. Plant Sci.">
        <title>Red Clover (Trifolium pratense) and Zigzag Clover (T. medium) - A Picture of Genomic Similarities and Differences.</title>
        <authorList>
            <person name="Dluhosova J."/>
            <person name="Istvanek J."/>
            <person name="Nedelnik J."/>
            <person name="Repkova J."/>
        </authorList>
    </citation>
    <scope>NUCLEOTIDE SEQUENCE [LARGE SCALE GENOMIC DNA]</scope>
    <source>
        <strain evidence="2">cv. 10/8</strain>
        <tissue evidence="1">Leaf</tissue>
    </source>
</reference>
<feature type="non-terminal residue" evidence="1">
    <location>
        <position position="62"/>
    </location>
</feature>
<name>A0A392V5H3_9FABA</name>
<dbReference type="AlphaFoldDB" id="A0A392V5H3"/>